<dbReference type="GO" id="GO:0022857">
    <property type="term" value="F:transmembrane transporter activity"/>
    <property type="evidence" value="ECO:0007669"/>
    <property type="project" value="InterPro"/>
</dbReference>
<evidence type="ECO:0000256" key="3">
    <source>
        <dbReference type="ARBA" id="ARBA00022748"/>
    </source>
</evidence>
<organism evidence="8">
    <name type="scientific">marine metagenome</name>
    <dbReference type="NCBI Taxonomy" id="408172"/>
    <lineage>
        <taxon>unclassified sequences</taxon>
        <taxon>metagenomes</taxon>
        <taxon>ecological metagenomes</taxon>
    </lineage>
</organism>
<gene>
    <name evidence="8" type="ORF">METZ01_LOCUS459818</name>
</gene>
<feature type="domain" description="ABC transporter" evidence="7">
    <location>
        <begin position="17"/>
        <end position="157"/>
    </location>
</feature>
<evidence type="ECO:0000256" key="2">
    <source>
        <dbReference type="ARBA" id="ARBA00022741"/>
    </source>
</evidence>
<evidence type="ECO:0000256" key="1">
    <source>
        <dbReference type="ARBA" id="ARBA00022448"/>
    </source>
</evidence>
<keyword evidence="6" id="KW-0472">Membrane</keyword>
<dbReference type="InterPro" id="IPR027417">
    <property type="entry name" value="P-loop_NTPase"/>
</dbReference>
<dbReference type="Pfam" id="PF00005">
    <property type="entry name" value="ABC_tran"/>
    <property type="match status" value="1"/>
</dbReference>
<keyword evidence="1" id="KW-0813">Transport</keyword>
<dbReference type="InterPro" id="IPR003439">
    <property type="entry name" value="ABC_transporter-like_ATP-bd"/>
</dbReference>
<dbReference type="NCBIfam" id="TIGR01189">
    <property type="entry name" value="ccmA"/>
    <property type="match status" value="1"/>
</dbReference>
<keyword evidence="3" id="KW-0201">Cytochrome c-type biogenesis</keyword>
<accession>A0A383AH25</accession>
<dbReference type="InterPro" id="IPR005895">
    <property type="entry name" value="ABC_transptr_haem_export_CcmA"/>
</dbReference>
<dbReference type="InterPro" id="IPR017871">
    <property type="entry name" value="ABC_transporter-like_CS"/>
</dbReference>
<keyword evidence="4" id="KW-0067">ATP-binding</keyword>
<evidence type="ECO:0000313" key="8">
    <source>
        <dbReference type="EMBL" id="SVE06964.1"/>
    </source>
</evidence>
<dbReference type="GO" id="GO:0005524">
    <property type="term" value="F:ATP binding"/>
    <property type="evidence" value="ECO:0007669"/>
    <property type="project" value="UniProtKB-KW"/>
</dbReference>
<evidence type="ECO:0000256" key="4">
    <source>
        <dbReference type="ARBA" id="ARBA00022840"/>
    </source>
</evidence>
<evidence type="ECO:0000256" key="5">
    <source>
        <dbReference type="ARBA" id="ARBA00022967"/>
    </source>
</evidence>
<reference evidence="8" key="1">
    <citation type="submission" date="2018-05" db="EMBL/GenBank/DDBJ databases">
        <authorList>
            <person name="Lanie J.A."/>
            <person name="Ng W.-L."/>
            <person name="Kazmierczak K.M."/>
            <person name="Andrzejewski T.M."/>
            <person name="Davidsen T.M."/>
            <person name="Wayne K.J."/>
            <person name="Tettelin H."/>
            <person name="Glass J.I."/>
            <person name="Rusch D."/>
            <person name="Podicherti R."/>
            <person name="Tsui H.-C.T."/>
            <person name="Winkler M.E."/>
        </authorList>
    </citation>
    <scope>NUCLEOTIDE SEQUENCE</scope>
</reference>
<proteinExistence type="predicted"/>
<dbReference type="SUPFAM" id="SSF52540">
    <property type="entry name" value="P-loop containing nucleoside triphosphate hydrolases"/>
    <property type="match status" value="1"/>
</dbReference>
<keyword evidence="2" id="KW-0547">Nucleotide-binding</keyword>
<feature type="non-terminal residue" evidence="8">
    <location>
        <position position="181"/>
    </location>
</feature>
<dbReference type="EMBL" id="UINC01192030">
    <property type="protein sequence ID" value="SVE06964.1"/>
    <property type="molecule type" value="Genomic_DNA"/>
</dbReference>
<dbReference type="PROSITE" id="PS00211">
    <property type="entry name" value="ABC_TRANSPORTER_1"/>
    <property type="match status" value="1"/>
</dbReference>
<evidence type="ECO:0000259" key="7">
    <source>
        <dbReference type="Pfam" id="PF00005"/>
    </source>
</evidence>
<keyword evidence="5" id="KW-1278">Translocase</keyword>
<dbReference type="AlphaFoldDB" id="A0A383AH25"/>
<dbReference type="GO" id="GO:0016887">
    <property type="term" value="F:ATP hydrolysis activity"/>
    <property type="evidence" value="ECO:0007669"/>
    <property type="project" value="InterPro"/>
</dbReference>
<dbReference type="PANTHER" id="PTHR43499:SF1">
    <property type="entry name" value="ABC TRANSPORTER I FAMILY MEMBER 1"/>
    <property type="match status" value="1"/>
</dbReference>
<protein>
    <recommendedName>
        <fullName evidence="7">ABC transporter domain-containing protein</fullName>
    </recommendedName>
</protein>
<evidence type="ECO:0000256" key="6">
    <source>
        <dbReference type="ARBA" id="ARBA00023136"/>
    </source>
</evidence>
<dbReference type="PANTHER" id="PTHR43499">
    <property type="entry name" value="ABC TRANSPORTER I FAMILY MEMBER 1"/>
    <property type="match status" value="1"/>
</dbReference>
<name>A0A383AH25_9ZZZZ</name>
<dbReference type="Gene3D" id="3.40.50.300">
    <property type="entry name" value="P-loop containing nucleotide triphosphate hydrolases"/>
    <property type="match status" value="1"/>
</dbReference>
<dbReference type="GO" id="GO:0017004">
    <property type="term" value="P:cytochrome complex assembly"/>
    <property type="evidence" value="ECO:0007669"/>
    <property type="project" value="UniProtKB-KW"/>
</dbReference>
<sequence length="181" mass="20676">MLLANNISFYRNNNIIFKDVSLALPPQKIINITGANGIGKTTLLKILTHVLIPKKGDIFWNGKNIKKNLFNYYKDVTFVMDKQTSNINLSVIENIFFWKKLFSSKISNKEIDAILDLLSLSGYRNTLINFLSSGEIKKLELARLVIEQKKLWILDEPYIGLDIETINLLNETFINHTKSGG</sequence>